<dbReference type="GO" id="GO:0005737">
    <property type="term" value="C:cytoplasm"/>
    <property type="evidence" value="ECO:0007669"/>
    <property type="project" value="UniProtKB-SubCell"/>
</dbReference>
<evidence type="ECO:0000256" key="2">
    <source>
        <dbReference type="RuleBase" id="RU368102"/>
    </source>
</evidence>
<gene>
    <name evidence="3" type="ORF">FHT02_003965</name>
</gene>
<comment type="caution">
    <text evidence="3">The sequence shown here is derived from an EMBL/GenBank/DDBJ whole genome shotgun (WGS) entry which is preliminary data.</text>
</comment>
<dbReference type="RefSeq" id="WP_184091437.1">
    <property type="nucleotide sequence ID" value="NZ_JACIJF010000023.1"/>
</dbReference>
<reference evidence="3 4" key="1">
    <citation type="submission" date="2020-08" db="EMBL/GenBank/DDBJ databases">
        <title>Genomic Encyclopedia of Type Strains, Phase IV (KMG-IV): sequencing the most valuable type-strain genomes for metagenomic binning, comparative biology and taxonomic classification.</title>
        <authorList>
            <person name="Goeker M."/>
        </authorList>
    </citation>
    <scope>NUCLEOTIDE SEQUENCE [LARGE SCALE GENOMIC DNA]</scope>
    <source>
        <strain evidence="3 4">DSM 26736</strain>
    </source>
</reference>
<dbReference type="GO" id="GO:0009404">
    <property type="term" value="P:toxin metabolic process"/>
    <property type="evidence" value="ECO:0007669"/>
    <property type="project" value="UniProtKB-UniRule"/>
</dbReference>
<dbReference type="InterPro" id="IPR003996">
    <property type="entry name" value="RTX_toxin-activating_protC_bac"/>
</dbReference>
<proteinExistence type="inferred from homology"/>
<comment type="subcellular location">
    <subcellularLocation>
        <location evidence="2">Cytoplasm</location>
    </subcellularLocation>
</comment>
<dbReference type="EMBL" id="JACIJF010000023">
    <property type="protein sequence ID" value="MBB5712705.1"/>
    <property type="molecule type" value="Genomic_DNA"/>
</dbReference>
<keyword evidence="4" id="KW-1185">Reference proteome</keyword>
<keyword evidence="2 3" id="KW-0808">Transferase</keyword>
<dbReference type="EC" id="2.3.1.-" evidence="2"/>
<sequence>MMDNRRMDAATDHAAIGGAEQGPPTVSHLLGEMVWLLTQSPLHRGLAIGDLEWLVIPALIHQQFYIFRDGERPVGLALWAKCSPEAADKLDRGMIEPENRLTLGEWNGGDQIWLVDLIAPFASTQNRHREVMIADLISKPLAGKEFKFHQTDPVTGKRTVQTVGADAGARLKEAISAAANA</sequence>
<keyword evidence="2" id="KW-0963">Cytoplasm</keyword>
<name>A0A840YSQ9_9SPHN</name>
<dbReference type="PRINTS" id="PR01489">
    <property type="entry name" value="RTXTOXINC"/>
</dbReference>
<keyword evidence="2 3" id="KW-0012">Acyltransferase</keyword>
<organism evidence="3 4">
    <name type="scientific">Sphingomonas xinjiangensis</name>
    <dbReference type="NCBI Taxonomy" id="643568"/>
    <lineage>
        <taxon>Bacteria</taxon>
        <taxon>Pseudomonadati</taxon>
        <taxon>Pseudomonadota</taxon>
        <taxon>Alphaproteobacteria</taxon>
        <taxon>Sphingomonadales</taxon>
        <taxon>Sphingomonadaceae</taxon>
        <taxon>Sphingomonas</taxon>
    </lineage>
</organism>
<comment type="function">
    <text evidence="2">Involved in fatty acylation of protoxin at internal lysine residues, thereby converting it to the active toxin.</text>
</comment>
<evidence type="ECO:0000313" key="4">
    <source>
        <dbReference type="Proteomes" id="UP000527143"/>
    </source>
</evidence>
<keyword evidence="2" id="KW-0204">Cytolysis</keyword>
<evidence type="ECO:0000313" key="3">
    <source>
        <dbReference type="EMBL" id="MBB5712705.1"/>
    </source>
</evidence>
<dbReference type="GO" id="GO:0016746">
    <property type="term" value="F:acyltransferase activity"/>
    <property type="evidence" value="ECO:0007669"/>
    <property type="project" value="UniProtKB-UniRule"/>
</dbReference>
<evidence type="ECO:0000256" key="1">
    <source>
        <dbReference type="ARBA" id="ARBA00005686"/>
    </source>
</evidence>
<dbReference type="Proteomes" id="UP000527143">
    <property type="component" value="Unassembled WGS sequence"/>
</dbReference>
<dbReference type="Pfam" id="PF02794">
    <property type="entry name" value="HlyC"/>
    <property type="match status" value="1"/>
</dbReference>
<comment type="similarity">
    <text evidence="1 2">Belongs to the RTX toxin acyltransferase family.</text>
</comment>
<dbReference type="GO" id="GO:0031640">
    <property type="term" value="P:killing of cells of another organism"/>
    <property type="evidence" value="ECO:0007669"/>
    <property type="project" value="UniProtKB-KW"/>
</dbReference>
<accession>A0A840YSQ9</accession>
<dbReference type="AlphaFoldDB" id="A0A840YSQ9"/>
<protein>
    <recommendedName>
        <fullName evidence="2">RTX toxin-activating lysine-acyltransferase</fullName>
        <ecNumber evidence="2">2.3.1.-</ecNumber>
    </recommendedName>
</protein>